<dbReference type="Proteomes" id="UP000231501">
    <property type="component" value="Unassembled WGS sequence"/>
</dbReference>
<dbReference type="OrthoDB" id="9149051at2"/>
<name>A0A2G9C8M5_9BURK</name>
<feature type="signal peptide" evidence="1">
    <location>
        <begin position="1"/>
        <end position="30"/>
    </location>
</feature>
<gene>
    <name evidence="2" type="ORF">CS062_12950</name>
</gene>
<keyword evidence="3" id="KW-1185">Reference proteome</keyword>
<feature type="chain" id="PRO_5013842905" description="DUF481 domain-containing protein" evidence="1">
    <location>
        <begin position="31"/>
        <end position="300"/>
    </location>
</feature>
<keyword evidence="1" id="KW-0732">Signal</keyword>
<comment type="caution">
    <text evidence="2">The sequence shown here is derived from an EMBL/GenBank/DDBJ whole genome shotgun (WGS) entry which is preliminary data.</text>
</comment>
<dbReference type="AlphaFoldDB" id="A0A2G9C8M5"/>
<dbReference type="Pfam" id="PF09694">
    <property type="entry name" value="Gcw_chp"/>
    <property type="match status" value="1"/>
</dbReference>
<accession>A0A2G9C8M5</accession>
<dbReference type="InterPro" id="IPR010239">
    <property type="entry name" value="CHP02001"/>
</dbReference>
<protein>
    <recommendedName>
        <fullName evidence="4">DUF481 domain-containing protein</fullName>
    </recommendedName>
</protein>
<evidence type="ECO:0000313" key="2">
    <source>
        <dbReference type="EMBL" id="PIM52790.1"/>
    </source>
</evidence>
<evidence type="ECO:0000256" key="1">
    <source>
        <dbReference type="SAM" id="SignalP"/>
    </source>
</evidence>
<dbReference type="RefSeq" id="WP_099862051.1">
    <property type="nucleotide sequence ID" value="NZ_PEOG01000031.1"/>
</dbReference>
<dbReference type="EMBL" id="PEOG01000031">
    <property type="protein sequence ID" value="PIM52790.1"/>
    <property type="molecule type" value="Genomic_DNA"/>
</dbReference>
<evidence type="ECO:0000313" key="3">
    <source>
        <dbReference type="Proteomes" id="UP000231501"/>
    </source>
</evidence>
<organism evidence="2 3">
    <name type="scientific">Roseateles chitinivorans</name>
    <dbReference type="NCBI Taxonomy" id="2917965"/>
    <lineage>
        <taxon>Bacteria</taxon>
        <taxon>Pseudomonadati</taxon>
        <taxon>Pseudomonadota</taxon>
        <taxon>Betaproteobacteria</taxon>
        <taxon>Burkholderiales</taxon>
        <taxon>Sphaerotilaceae</taxon>
        <taxon>Roseateles</taxon>
    </lineage>
</organism>
<sequence>MTRTTFAPTTRLALAACAALAALGTSGARADDAGVATMAIDTEVKLLSDLRNRGVSDSGRKPALQVGVQLAHESGFIGLAQLSTVSKKAFTDGDGVNLLLGTGYRFGDPDAWHFGVGLAKEFFPGARFDAPHGIDLEAGVPVDFRRTRYDTAYAVLEIGWGRLEGRVLHVLSRTYRGADTGGVCGQILAAAVDPTPALECYARGDQNSRGSMLYDLTYRHPLTPTTTLNLHAGTQKIRHFKEADFSDYSIGITHQRWGINWTAEWVATRTHRPELFMIPDGDGWKRQDNNTLVLSVSRKF</sequence>
<proteinExistence type="predicted"/>
<evidence type="ECO:0008006" key="4">
    <source>
        <dbReference type="Google" id="ProtNLM"/>
    </source>
</evidence>
<reference evidence="2 3" key="1">
    <citation type="submission" date="2017-11" db="EMBL/GenBank/DDBJ databases">
        <title>Draft genome sequence of Mitsuaria sp. HWN-4.</title>
        <authorList>
            <person name="Gundlapally S.R."/>
        </authorList>
    </citation>
    <scope>NUCLEOTIDE SEQUENCE [LARGE SCALE GENOMIC DNA]</scope>
    <source>
        <strain evidence="2 3">HWN-4</strain>
    </source>
</reference>